<dbReference type="PANTHER" id="PTHR11795:SF442">
    <property type="entry name" value="ABC TRANSPORTER ATP-BINDING PROTEIN"/>
    <property type="match status" value="1"/>
</dbReference>
<comment type="subcellular location">
    <subcellularLocation>
        <location evidence="1">Cell membrane</location>
        <topology evidence="1">Multi-pass membrane protein</topology>
    </subcellularLocation>
</comment>
<reference evidence="10 11" key="3">
    <citation type="journal article" date="2008" name="BMC Genomics">
        <title>The genome of the versatile nitrogen fixer Azorhizobium caulinodans ORS571.</title>
        <authorList>
            <person name="Lee KB."/>
            <person name="Backer P.D."/>
            <person name="Aono T."/>
            <person name="Liu CT."/>
            <person name="Suzuki S."/>
            <person name="Suzuki T."/>
            <person name="Kaneko T."/>
            <person name="Yamada M."/>
            <person name="Tabata S."/>
            <person name="Kupfer D.M."/>
            <person name="Najar F.Z."/>
            <person name="Wiley G.B."/>
            <person name="Roe B."/>
            <person name="Binnewies T.T."/>
            <person name="Ussery D.W."/>
            <person name="D'Haeze W."/>
            <person name="Herder J.D."/>
            <person name="Gevers D."/>
            <person name="Vereecke D."/>
            <person name="Holsters M."/>
            <person name="Oyaizu H."/>
        </authorList>
    </citation>
    <scope>NUCLEOTIDE SEQUENCE [LARGE SCALE GENOMIC DNA]</scope>
    <source>
        <strain evidence="11">ATCC 43989 / DSM 5975 / JCM 20966 / LMG 6465 / NBRC 14845 / NCIMB 13405 / ORS 571</strain>
    </source>
</reference>
<feature type="transmembrane region" description="Helical" evidence="9">
    <location>
        <begin position="338"/>
        <end position="359"/>
    </location>
</feature>
<feature type="transmembrane region" description="Helical" evidence="9">
    <location>
        <begin position="608"/>
        <end position="629"/>
    </location>
</feature>
<dbReference type="AlphaFoldDB" id="A8I9I2"/>
<dbReference type="STRING" id="438753.AZC_2793"/>
<evidence type="ECO:0000256" key="3">
    <source>
        <dbReference type="ARBA" id="ARBA00022475"/>
    </source>
</evidence>
<sequence>MGGPATRAVRAPVSRAPHAVPTKGRAVDFIVVQALTGLASAASLFLVASGLSIIFGVTRIVNFAHGAFYMLGAYIAFTLTEALSGTLGFWGGIVLAALIVAVLGAALEIVLLRRIYRAPELFQLLATFGVTLMVQDIVILIWGPEDLMGRRAPGFRGAVDIMGQMVPAYDLLLIGLGPAVLGVLWLIFHRTRWGVLVRAATQDRDMVAALGVNQKWLFTSVFALGVFLAGLGGALQIPRDAVSHAMDLRVIVDVFVVVVIGGLGSVTGAFVAAILVSELNAFGILIFPKISLVLVFIVMAVVLVIRPYGLFGKAEGPQRVAAGLSIRPWRPFTQAERLAVAAAVLVAASLPLFLGNYMLTVGSEILVFVLFAASLHFLMTVGGLSSFGHAAYFGLGAYGAAFMVKLAGASMVVALLVGPFMGLAGAVLFGWFAVRLSGVYFAMLTLAFAQITWSIAFQWVEVTGGDNGMLGIWPASWASSPQGFFWLTLGVVAIGVAVLRMLVFSPFGFGLRAARDSALRSEAIGIDRKNVQWAAFVVAGTFAGVAGALFGFLKGSVFPENLAIPTSVDGLVMVLLGGIETVSGAVVGAIVYKALAIWLMSKTELSKLVLGGVIVLLVVAFPKGIVGFLEDLRHRRRPPTPDGAGPKPAGYVAKVEAAE</sequence>
<feature type="transmembrane region" description="Helical" evidence="9">
    <location>
        <begin position="282"/>
        <end position="305"/>
    </location>
</feature>
<proteinExistence type="inferred from homology"/>
<evidence type="ECO:0000256" key="2">
    <source>
        <dbReference type="ARBA" id="ARBA00022448"/>
    </source>
</evidence>
<dbReference type="CDD" id="cd06581">
    <property type="entry name" value="TM_PBP1_LivM_like"/>
    <property type="match status" value="1"/>
</dbReference>
<feature type="transmembrane region" description="Helical" evidence="9">
    <location>
        <begin position="216"/>
        <end position="238"/>
    </location>
</feature>
<dbReference type="InterPro" id="IPR043428">
    <property type="entry name" value="LivM-like"/>
</dbReference>
<evidence type="ECO:0000256" key="6">
    <source>
        <dbReference type="ARBA" id="ARBA00022989"/>
    </source>
</evidence>
<dbReference type="GO" id="GO:0005886">
    <property type="term" value="C:plasma membrane"/>
    <property type="evidence" value="ECO:0007669"/>
    <property type="project" value="UniProtKB-SubCell"/>
</dbReference>
<keyword evidence="4 9" id="KW-0812">Transmembrane</keyword>
<reference evidence="11" key="2">
    <citation type="submission" date="2007-04" db="EMBL/GenBank/DDBJ databases">
        <title>Complete genome sequence of the nitrogen-fixing bacterium Azorhizobium caulinodans ORS571.</title>
        <authorList>
            <person name="Lee K.B."/>
            <person name="Backer P.D."/>
            <person name="Aono T."/>
            <person name="Liu C.T."/>
            <person name="Suzuki S."/>
            <person name="Suzuki T."/>
            <person name="Kaneko T."/>
            <person name="Yamada M."/>
            <person name="Tabata S."/>
            <person name="Kupfer D.M."/>
            <person name="Najar F.Z."/>
            <person name="Wiley G.B."/>
            <person name="Roe B."/>
            <person name="Binnewies T."/>
            <person name="Ussery D."/>
            <person name="Vereecke D."/>
            <person name="Gevers D."/>
            <person name="Holsters M."/>
            <person name="Oyaizu H."/>
        </authorList>
    </citation>
    <scope>NUCLEOTIDE SEQUENCE [LARGE SCALE GENOMIC DNA]</scope>
    <source>
        <strain evidence="11">ATCC 43989 / DSM 5975 / JCM 20966 / LMG 6465 / NBRC 14845 / NCIMB 13405 / ORS 571</strain>
    </source>
</reference>
<organism evidence="10 11">
    <name type="scientific">Azorhizobium caulinodans (strain ATCC 43989 / DSM 5975 / JCM 20966 / LMG 6465 / NBRC 14845 / NCIMB 13405 / ORS 571)</name>
    <dbReference type="NCBI Taxonomy" id="438753"/>
    <lineage>
        <taxon>Bacteria</taxon>
        <taxon>Pseudomonadati</taxon>
        <taxon>Pseudomonadota</taxon>
        <taxon>Alphaproteobacteria</taxon>
        <taxon>Hyphomicrobiales</taxon>
        <taxon>Xanthobacteraceae</taxon>
        <taxon>Azorhizobium</taxon>
    </lineage>
</organism>
<dbReference type="Pfam" id="PF02653">
    <property type="entry name" value="BPD_transp_2"/>
    <property type="match status" value="2"/>
</dbReference>
<evidence type="ECO:0000256" key="4">
    <source>
        <dbReference type="ARBA" id="ARBA00022692"/>
    </source>
</evidence>
<feature type="transmembrane region" description="Helical" evidence="9">
    <location>
        <begin position="484"/>
        <end position="511"/>
    </location>
</feature>
<feature type="transmembrane region" description="Helical" evidence="9">
    <location>
        <begin position="439"/>
        <end position="460"/>
    </location>
</feature>
<keyword evidence="6 9" id="KW-1133">Transmembrane helix</keyword>
<reference evidence="10 11" key="6">
    <citation type="journal article" date="2011" name="Appl. Environ. Microbiol.">
        <title>Involvement of the azorhizobial chromosome partition gene (parA) in the onset of bacteroid differentiation during Sesbania rostrata stem nodule development.</title>
        <authorList>
            <person name="Liu CT."/>
            <person name="Lee KB."/>
            <person name="Wang YS."/>
            <person name="Peng MH."/>
            <person name="Lee KT."/>
            <person name="Suzuki S."/>
            <person name="Suzuki T."/>
            <person name="Oyaizu H."/>
        </authorList>
    </citation>
    <scope>NUCLEOTIDE SEQUENCE [LARGE SCALE GENOMIC DNA]</scope>
    <source>
        <strain evidence="11">ATCC 43989 / DSM 5975 / JCM 20966 / LMG 6465 / NBRC 14845 / NCIMB 13405 / ORS 571</strain>
    </source>
</reference>
<dbReference type="PANTHER" id="PTHR11795">
    <property type="entry name" value="BRANCHED-CHAIN AMINO ACID TRANSPORT SYSTEM PERMEASE PROTEIN LIVH"/>
    <property type="match status" value="1"/>
</dbReference>
<keyword evidence="11" id="KW-1185">Reference proteome</keyword>
<gene>
    <name evidence="10" type="ordered locus">AZC_2793</name>
</gene>
<dbReference type="KEGG" id="azc:AZC_2793"/>
<dbReference type="EMBL" id="AP009384">
    <property type="protein sequence ID" value="BAF88791.1"/>
    <property type="molecule type" value="Genomic_DNA"/>
</dbReference>
<feature type="transmembrane region" description="Helical" evidence="9">
    <location>
        <begin position="124"/>
        <end position="143"/>
    </location>
</feature>
<keyword evidence="5" id="KW-0029">Amino-acid transport</keyword>
<evidence type="ECO:0000256" key="9">
    <source>
        <dbReference type="SAM" id="Phobius"/>
    </source>
</evidence>
<accession>A8I9I2</accession>
<feature type="transmembrane region" description="Helical" evidence="9">
    <location>
        <begin position="573"/>
        <end position="596"/>
    </location>
</feature>
<name>A8I9I2_AZOC5</name>
<feature type="transmembrane region" description="Helical" evidence="9">
    <location>
        <begin position="168"/>
        <end position="188"/>
    </location>
</feature>
<feature type="transmembrane region" description="Helical" evidence="9">
    <location>
        <begin position="29"/>
        <end position="48"/>
    </location>
</feature>
<dbReference type="InterPro" id="IPR052157">
    <property type="entry name" value="BCAA_transport_permease"/>
</dbReference>
<feature type="transmembrane region" description="Helical" evidence="9">
    <location>
        <begin position="531"/>
        <end position="553"/>
    </location>
</feature>
<dbReference type="Proteomes" id="UP000000270">
    <property type="component" value="Chromosome"/>
</dbReference>
<feature type="transmembrane region" description="Helical" evidence="9">
    <location>
        <begin position="250"/>
        <end position="275"/>
    </location>
</feature>
<evidence type="ECO:0000256" key="7">
    <source>
        <dbReference type="ARBA" id="ARBA00023136"/>
    </source>
</evidence>
<keyword evidence="3" id="KW-1003">Cell membrane</keyword>
<dbReference type="eggNOG" id="COG4177">
    <property type="taxonomic scope" value="Bacteria"/>
</dbReference>
<dbReference type="InterPro" id="IPR001851">
    <property type="entry name" value="ABC_transp_permease"/>
</dbReference>
<dbReference type="GO" id="GO:0006865">
    <property type="term" value="P:amino acid transport"/>
    <property type="evidence" value="ECO:0007669"/>
    <property type="project" value="UniProtKB-KW"/>
</dbReference>
<reference evidence="10 11" key="5">
    <citation type="journal article" date="2010" name="Appl. Environ. Microbiol.">
        <title>phrR-like gene praR of Azorhizobium caulinodans ORS571 is essential for symbiosis with Sesbania rostrata and is involved in expression of reb genes.</title>
        <authorList>
            <person name="Akiba N."/>
            <person name="Aono T."/>
            <person name="Toyazaki H."/>
            <person name="Sato S."/>
            <person name="Oyaizu H."/>
        </authorList>
    </citation>
    <scope>NUCLEOTIDE SEQUENCE [LARGE SCALE GENOMIC DNA]</scope>
    <source>
        <strain evidence="11">ATCC 43989 / DSM 5975 / JCM 20966 / LMG 6465 / NBRC 14845 / NCIMB 13405 / ORS 571</strain>
    </source>
</reference>
<dbReference type="CDD" id="cd06582">
    <property type="entry name" value="TM_PBP1_LivH_like"/>
    <property type="match status" value="1"/>
</dbReference>
<dbReference type="GO" id="GO:0015658">
    <property type="term" value="F:branched-chain amino acid transmembrane transporter activity"/>
    <property type="evidence" value="ECO:0007669"/>
    <property type="project" value="InterPro"/>
</dbReference>
<feature type="transmembrane region" description="Helical" evidence="9">
    <location>
        <begin position="366"/>
        <end position="387"/>
    </location>
</feature>
<evidence type="ECO:0000313" key="11">
    <source>
        <dbReference type="Proteomes" id="UP000000270"/>
    </source>
</evidence>
<keyword evidence="2" id="KW-0813">Transport</keyword>
<dbReference type="eggNOG" id="COG0559">
    <property type="taxonomic scope" value="Bacteria"/>
</dbReference>
<reference evidence="10 11" key="4">
    <citation type="journal article" date="2009" name="Appl. Environ. Microbiol.">
        <title>Comparative genome-wide transcriptional profiling of Azorhizobium caulinodans ORS571 grown under free-living and symbiotic conditions.</title>
        <authorList>
            <person name="Tsukada S."/>
            <person name="Aono T."/>
            <person name="Akiba N."/>
            <person name="Lee KB."/>
            <person name="Liu CT."/>
            <person name="Toyazaki H."/>
            <person name="Oyaizu H."/>
        </authorList>
    </citation>
    <scope>NUCLEOTIDE SEQUENCE [LARGE SCALE GENOMIC DNA]</scope>
    <source>
        <strain evidence="11">ATCC 43989 / DSM 5975 / JCM 20966 / LMG 6465 / NBRC 14845 / NCIMB 13405 / ORS 571</strain>
    </source>
</reference>
<feature type="transmembrane region" description="Helical" evidence="9">
    <location>
        <begin position="407"/>
        <end position="432"/>
    </location>
</feature>
<comment type="similarity">
    <text evidence="8">Belongs to the binding-protein-dependent transport system permease family. LivHM subfamily.</text>
</comment>
<evidence type="ECO:0000256" key="1">
    <source>
        <dbReference type="ARBA" id="ARBA00004651"/>
    </source>
</evidence>
<protein>
    <submittedName>
        <fullName evidence="10">ABC transporter permease protein</fullName>
    </submittedName>
</protein>
<keyword evidence="7 9" id="KW-0472">Membrane</keyword>
<feature type="transmembrane region" description="Helical" evidence="9">
    <location>
        <begin position="89"/>
        <end position="112"/>
    </location>
</feature>
<evidence type="ECO:0000256" key="5">
    <source>
        <dbReference type="ARBA" id="ARBA00022970"/>
    </source>
</evidence>
<evidence type="ECO:0000256" key="8">
    <source>
        <dbReference type="ARBA" id="ARBA00037998"/>
    </source>
</evidence>
<reference evidence="10 11" key="1">
    <citation type="journal article" date="2007" name="Appl. Environ. Microbiol.">
        <title>Rhizobial factors required for stem nodule maturation and maintenance in Sesbania rostrata-Azorhizobium caulinodans ORS571 symbiosis.</title>
        <authorList>
            <person name="Suzuki S."/>
            <person name="Aono T."/>
            <person name="Lee KB."/>
            <person name="Suzuki T."/>
            <person name="Liu CT."/>
            <person name="Miwa H."/>
            <person name="Wakao S."/>
            <person name="Iki T."/>
            <person name="Oyaizu H."/>
        </authorList>
    </citation>
    <scope>NUCLEOTIDE SEQUENCE [LARGE SCALE GENOMIC DNA]</scope>
    <source>
        <strain evidence="11">ATCC 43989 / DSM 5975 / JCM 20966 / LMG 6465 / NBRC 14845 / NCIMB 13405 / ORS 571</strain>
    </source>
</reference>
<dbReference type="HOGENOM" id="CLU_028469_0_0_5"/>
<evidence type="ECO:0000313" key="10">
    <source>
        <dbReference type="EMBL" id="BAF88791.1"/>
    </source>
</evidence>
<feature type="transmembrane region" description="Helical" evidence="9">
    <location>
        <begin position="60"/>
        <end position="77"/>
    </location>
</feature>